<evidence type="ECO:0000256" key="4">
    <source>
        <dbReference type="ARBA" id="ARBA00022967"/>
    </source>
</evidence>
<evidence type="ECO:0000259" key="10">
    <source>
        <dbReference type="Pfam" id="PF00361"/>
    </source>
</evidence>
<dbReference type="eggNOG" id="COG1008">
    <property type="taxonomic scope" value="Bacteria"/>
</dbReference>
<feature type="transmembrane region" description="Helical" evidence="9">
    <location>
        <begin position="450"/>
        <end position="470"/>
    </location>
</feature>
<evidence type="ECO:0000256" key="2">
    <source>
        <dbReference type="ARBA" id="ARBA00009025"/>
    </source>
</evidence>
<dbReference type="InterPro" id="IPR000260">
    <property type="entry name" value="NADH4_N"/>
</dbReference>
<dbReference type="PANTHER" id="PTHR43507:SF1">
    <property type="entry name" value="NADH-UBIQUINONE OXIDOREDUCTASE CHAIN 4"/>
    <property type="match status" value="1"/>
</dbReference>
<evidence type="ECO:0000256" key="8">
    <source>
        <dbReference type="RuleBase" id="RU000320"/>
    </source>
</evidence>
<dbReference type="InterPro" id="IPR010227">
    <property type="entry name" value="NADH_Q_OxRdtase_chainM/4"/>
</dbReference>
<feature type="transmembrane region" description="Helical" evidence="9">
    <location>
        <begin position="333"/>
        <end position="354"/>
    </location>
</feature>
<dbReference type="RefSeq" id="WP_012373581.1">
    <property type="nucleotide sequence ID" value="NC_010571.1"/>
</dbReference>
<evidence type="ECO:0000313" key="12">
    <source>
        <dbReference type="EMBL" id="ACB74043.1"/>
    </source>
</evidence>
<feature type="transmembrane region" description="Helical" evidence="9">
    <location>
        <begin position="247"/>
        <end position="265"/>
    </location>
</feature>
<evidence type="ECO:0000256" key="3">
    <source>
        <dbReference type="ARBA" id="ARBA00022692"/>
    </source>
</evidence>
<keyword evidence="6" id="KW-0520">NAD</keyword>
<proteinExistence type="inferred from homology"/>
<keyword evidence="3 8" id="KW-0812">Transmembrane</keyword>
<evidence type="ECO:0000256" key="7">
    <source>
        <dbReference type="ARBA" id="ARBA00023136"/>
    </source>
</evidence>
<feature type="transmembrane region" description="Helical" evidence="9">
    <location>
        <begin position="171"/>
        <end position="192"/>
    </location>
</feature>
<dbReference type="OrthoDB" id="9807568at2"/>
<protein>
    <submittedName>
        <fullName evidence="12">Proton-translocating NADH-quinone oxidoreductase, chain M</fullName>
        <ecNumber evidence="12">1.6.99.5</ecNumber>
    </submittedName>
</protein>
<dbReference type="NCBIfam" id="TIGR01972">
    <property type="entry name" value="NDH_I_M"/>
    <property type="match status" value="1"/>
</dbReference>
<keyword evidence="4" id="KW-1278">Translocase</keyword>
<reference evidence="12 13" key="1">
    <citation type="journal article" date="2011" name="J. Bacteriol.">
        <title>Genome sequence of the verrucomicrobium Opitutus terrae PB90-1, an abundant inhabitant of rice paddy soil ecosystems.</title>
        <authorList>
            <person name="van Passel M.W."/>
            <person name="Kant R."/>
            <person name="Palva A."/>
            <person name="Copeland A."/>
            <person name="Lucas S."/>
            <person name="Lapidus A."/>
            <person name="Glavina del Rio T."/>
            <person name="Pitluck S."/>
            <person name="Goltsman E."/>
            <person name="Clum A."/>
            <person name="Sun H."/>
            <person name="Schmutz J."/>
            <person name="Larimer F.W."/>
            <person name="Land M.L."/>
            <person name="Hauser L."/>
            <person name="Kyrpides N."/>
            <person name="Mikhailova N."/>
            <person name="Richardson P.P."/>
            <person name="Janssen P.H."/>
            <person name="de Vos W.M."/>
            <person name="Smidt H."/>
        </authorList>
    </citation>
    <scope>NUCLEOTIDE SEQUENCE [LARGE SCALE GENOMIC DNA]</scope>
    <source>
        <strain evidence="13">DSM 11246 / JCM 15787 / PB90-1</strain>
    </source>
</reference>
<dbReference type="HOGENOM" id="CLU_007100_4_4_0"/>
<dbReference type="EMBL" id="CP001032">
    <property type="protein sequence ID" value="ACB74043.1"/>
    <property type="molecule type" value="Genomic_DNA"/>
</dbReference>
<comment type="similarity">
    <text evidence="2">Belongs to the complex I subunit 4 family.</text>
</comment>
<dbReference type="GO" id="GO:0008137">
    <property type="term" value="F:NADH dehydrogenase (ubiquinone) activity"/>
    <property type="evidence" value="ECO:0007669"/>
    <property type="project" value="InterPro"/>
</dbReference>
<dbReference type="AlphaFoldDB" id="B1ZUK0"/>
<gene>
    <name evidence="12" type="ordered locus">Oter_0754</name>
</gene>
<feature type="transmembrane region" description="Helical" evidence="9">
    <location>
        <begin position="277"/>
        <end position="298"/>
    </location>
</feature>
<feature type="transmembrane region" description="Helical" evidence="9">
    <location>
        <begin position="12"/>
        <end position="30"/>
    </location>
</feature>
<dbReference type="InterPro" id="IPR001750">
    <property type="entry name" value="ND/Mrp_TM"/>
</dbReference>
<evidence type="ECO:0000256" key="1">
    <source>
        <dbReference type="ARBA" id="ARBA00004127"/>
    </source>
</evidence>
<organism evidence="12 13">
    <name type="scientific">Opitutus terrae (strain DSM 11246 / JCM 15787 / PB90-1)</name>
    <dbReference type="NCBI Taxonomy" id="452637"/>
    <lineage>
        <taxon>Bacteria</taxon>
        <taxon>Pseudomonadati</taxon>
        <taxon>Verrucomicrobiota</taxon>
        <taxon>Opitutia</taxon>
        <taxon>Opitutales</taxon>
        <taxon>Opitutaceae</taxon>
        <taxon>Opitutus</taxon>
    </lineage>
</organism>
<evidence type="ECO:0000313" key="13">
    <source>
        <dbReference type="Proteomes" id="UP000007013"/>
    </source>
</evidence>
<feature type="transmembrane region" description="Helical" evidence="9">
    <location>
        <begin position="88"/>
        <end position="111"/>
    </location>
</feature>
<feature type="transmembrane region" description="Helical" evidence="9">
    <location>
        <begin position="37"/>
        <end position="55"/>
    </location>
</feature>
<feature type="transmembrane region" description="Helical" evidence="9">
    <location>
        <begin position="374"/>
        <end position="391"/>
    </location>
</feature>
<accession>B1ZUK0</accession>
<feature type="transmembrane region" description="Helical" evidence="9">
    <location>
        <begin position="142"/>
        <end position="159"/>
    </location>
</feature>
<feature type="transmembrane region" description="Helical" evidence="9">
    <location>
        <begin position="305"/>
        <end position="327"/>
    </location>
</feature>
<dbReference type="PANTHER" id="PTHR43507">
    <property type="entry name" value="NADH-UBIQUINONE OXIDOREDUCTASE CHAIN 4"/>
    <property type="match status" value="1"/>
</dbReference>
<keyword evidence="5 9" id="KW-1133">Transmembrane helix</keyword>
<comment type="subcellular location">
    <subcellularLocation>
        <location evidence="1">Endomembrane system</location>
        <topology evidence="1">Multi-pass membrane protein</topology>
    </subcellularLocation>
    <subcellularLocation>
        <location evidence="8">Membrane</location>
        <topology evidence="8">Multi-pass membrane protein</topology>
    </subcellularLocation>
</comment>
<dbReference type="Proteomes" id="UP000007013">
    <property type="component" value="Chromosome"/>
</dbReference>
<dbReference type="GO" id="GO:0015990">
    <property type="term" value="P:electron transport coupled proton transport"/>
    <property type="evidence" value="ECO:0007669"/>
    <property type="project" value="TreeGrafter"/>
</dbReference>
<feature type="transmembrane region" description="Helical" evidence="9">
    <location>
        <begin position="212"/>
        <end position="235"/>
    </location>
</feature>
<name>B1ZUK0_OPITP</name>
<dbReference type="GO" id="GO:0012505">
    <property type="term" value="C:endomembrane system"/>
    <property type="evidence" value="ECO:0007669"/>
    <property type="project" value="UniProtKB-SubCell"/>
</dbReference>
<feature type="domain" description="NADH:ubiquinone oxidoreductase chain 4 N-terminal" evidence="11">
    <location>
        <begin position="24"/>
        <end position="129"/>
    </location>
</feature>
<feature type="domain" description="NADH:quinone oxidoreductase/Mrp antiporter transmembrane" evidence="10">
    <location>
        <begin position="137"/>
        <end position="416"/>
    </location>
</feature>
<dbReference type="STRING" id="452637.Oter_0754"/>
<dbReference type="GO" id="GO:0048039">
    <property type="term" value="F:ubiquinone binding"/>
    <property type="evidence" value="ECO:0007669"/>
    <property type="project" value="TreeGrafter"/>
</dbReference>
<feature type="transmembrane region" description="Helical" evidence="9">
    <location>
        <begin position="118"/>
        <end position="136"/>
    </location>
</feature>
<dbReference type="InterPro" id="IPR003918">
    <property type="entry name" value="NADH_UbQ_OxRdtase"/>
</dbReference>
<dbReference type="Pfam" id="PF01059">
    <property type="entry name" value="Oxidored_q5_N"/>
    <property type="match status" value="1"/>
</dbReference>
<keyword evidence="7 9" id="KW-0472">Membrane</keyword>
<evidence type="ECO:0000256" key="6">
    <source>
        <dbReference type="ARBA" id="ARBA00023027"/>
    </source>
</evidence>
<dbReference type="Pfam" id="PF00361">
    <property type="entry name" value="Proton_antipo_M"/>
    <property type="match status" value="1"/>
</dbReference>
<dbReference type="EC" id="1.6.99.5" evidence="12"/>
<sequence length="501" mass="54324">MPLDSANIGFPFLSVLIFSPVAAVAVLAFLRNENLQRWWTFAFTTALGLFSLALLPRFNTDTHAFQFVEHAAWVPALKINYTLGVDGISILLVWLTTLITPLCVLASWNYIKTRVKEFMIALLLMETTMVGVFSALDGVLFFAFWESMLIPMALMIGVWGGPRRIYASLKFFVYTMAGSVFLLVALIAMRLQTGTFSIPDTMGHPFSDGFQAWVFAAFFISFAIKVPMFPFHTWLPAAHVEAPTAGSVLLASVLLKMGAYGFLRFALPITPHAVHTFAPYVMWLSVAAILYGGFAALAQTDLKKLVAYSSVAHMGFATLGIFALNAAGVEGATLVLINHGVTTGGLFMVVGLIYERLHTRDLAAASGIGKHMPVFAFCYGLFCLSSLAFPGTNSFVGEFLVMAGGFSVSKLLVVCAVPGIVAAAAYNLRMLQKLAWGGVNNPKHPALADLNVREIAMFAPLVVFVFWIGLQPAPFMKIMHASVLNLLQQANAVAPQVASLP</sequence>
<dbReference type="PRINTS" id="PR01437">
    <property type="entry name" value="NUOXDRDTASE4"/>
</dbReference>
<evidence type="ECO:0000256" key="5">
    <source>
        <dbReference type="ARBA" id="ARBA00022989"/>
    </source>
</evidence>
<dbReference type="GO" id="GO:0042773">
    <property type="term" value="P:ATP synthesis coupled electron transport"/>
    <property type="evidence" value="ECO:0007669"/>
    <property type="project" value="InterPro"/>
</dbReference>
<dbReference type="KEGG" id="ote:Oter_0754"/>
<keyword evidence="12" id="KW-0560">Oxidoreductase</keyword>
<keyword evidence="13" id="KW-1185">Reference proteome</keyword>
<evidence type="ECO:0000256" key="9">
    <source>
        <dbReference type="SAM" id="Phobius"/>
    </source>
</evidence>
<dbReference type="GO" id="GO:0016020">
    <property type="term" value="C:membrane"/>
    <property type="evidence" value="ECO:0007669"/>
    <property type="project" value="UniProtKB-SubCell"/>
</dbReference>
<evidence type="ECO:0000259" key="11">
    <source>
        <dbReference type="Pfam" id="PF01059"/>
    </source>
</evidence>
<dbReference type="GO" id="GO:0003954">
    <property type="term" value="F:NADH dehydrogenase activity"/>
    <property type="evidence" value="ECO:0007669"/>
    <property type="project" value="TreeGrafter"/>
</dbReference>